<evidence type="ECO:0000259" key="1">
    <source>
        <dbReference type="Pfam" id="PF03771"/>
    </source>
</evidence>
<dbReference type="EMBL" id="BAAALF010000001">
    <property type="protein sequence ID" value="GAA1215384.1"/>
    <property type="molecule type" value="Genomic_DNA"/>
</dbReference>
<organism evidence="2 3">
    <name type="scientific">Kitasatospora nipponensis</name>
    <dbReference type="NCBI Taxonomy" id="258049"/>
    <lineage>
        <taxon>Bacteria</taxon>
        <taxon>Bacillati</taxon>
        <taxon>Actinomycetota</taxon>
        <taxon>Actinomycetes</taxon>
        <taxon>Kitasatosporales</taxon>
        <taxon>Streptomycetaceae</taxon>
        <taxon>Kitasatospora</taxon>
    </lineage>
</organism>
<sequence length="65" mass="7304">MQGEPRWTIWGAPAPYRRPLWDAVFSTGTPTGLIAAFCRALTDPDPLVREEHQIPWACRATVIRG</sequence>
<reference evidence="2 3" key="1">
    <citation type="journal article" date="2019" name="Int. J. Syst. Evol. Microbiol.">
        <title>The Global Catalogue of Microorganisms (GCM) 10K type strain sequencing project: providing services to taxonomists for standard genome sequencing and annotation.</title>
        <authorList>
            <consortium name="The Broad Institute Genomics Platform"/>
            <consortium name="The Broad Institute Genome Sequencing Center for Infectious Disease"/>
            <person name="Wu L."/>
            <person name="Ma J."/>
        </authorList>
    </citation>
    <scope>NUCLEOTIDE SEQUENCE [LARGE SCALE GENOMIC DNA]</scope>
    <source>
        <strain evidence="2 3">JCM 13004</strain>
    </source>
</reference>
<comment type="caution">
    <text evidence="2">The sequence shown here is derived from an EMBL/GenBank/DDBJ whole genome shotgun (WGS) entry which is preliminary data.</text>
</comment>
<keyword evidence="3" id="KW-1185">Reference proteome</keyword>
<name>A0ABN1VPV0_9ACTN</name>
<proteinExistence type="predicted"/>
<evidence type="ECO:0000313" key="3">
    <source>
        <dbReference type="Proteomes" id="UP001500037"/>
    </source>
</evidence>
<evidence type="ECO:0000313" key="2">
    <source>
        <dbReference type="EMBL" id="GAA1215384.1"/>
    </source>
</evidence>
<feature type="domain" description="DUF317" evidence="1">
    <location>
        <begin position="4"/>
        <end position="47"/>
    </location>
</feature>
<dbReference type="Proteomes" id="UP001500037">
    <property type="component" value="Unassembled WGS sequence"/>
</dbReference>
<dbReference type="InterPro" id="IPR005523">
    <property type="entry name" value="DUF317_SPDY"/>
</dbReference>
<accession>A0ABN1VPV0</accession>
<protein>
    <recommendedName>
        <fullName evidence="1">DUF317 domain-containing protein</fullName>
    </recommendedName>
</protein>
<dbReference type="Pfam" id="PF03771">
    <property type="entry name" value="SPDY"/>
    <property type="match status" value="1"/>
</dbReference>
<gene>
    <name evidence="2" type="ORF">GCM10009665_01510</name>
</gene>